<reference evidence="1" key="1">
    <citation type="submission" date="2023-04" db="EMBL/GenBank/DDBJ databases">
        <title>A chromosome-level genome assembly of the parasitoid wasp Eretmocerus hayati.</title>
        <authorList>
            <person name="Zhong Y."/>
            <person name="Liu S."/>
            <person name="Liu Y."/>
        </authorList>
    </citation>
    <scope>NUCLEOTIDE SEQUENCE</scope>
    <source>
        <strain evidence="1">ZJU_SS_LIU_2023</strain>
    </source>
</reference>
<evidence type="ECO:0000313" key="2">
    <source>
        <dbReference type="Proteomes" id="UP001239111"/>
    </source>
</evidence>
<protein>
    <submittedName>
        <fullName evidence="1">Uncharacterized protein</fullName>
    </submittedName>
</protein>
<dbReference type="Proteomes" id="UP001239111">
    <property type="component" value="Chromosome 4"/>
</dbReference>
<proteinExistence type="predicted"/>
<accession>A0ACC2NAF2</accession>
<dbReference type="EMBL" id="CM056744">
    <property type="protein sequence ID" value="KAJ8667891.1"/>
    <property type="molecule type" value="Genomic_DNA"/>
</dbReference>
<sequence>MDLLTIILLLLLGWLAYRYIKKQGEYFKDRGVPYTPGSSILNKLIMPFIVPFMDVQTQVKEVYKKGPIDAKYFGFFESNGPITVIRDIELIKNITVKHFDNFPDHRTLVDVEMDPLFGRNLFLIRGDEWRHSRKFLGQFFTSSKMKGMFDLVKNCTERMIKHLDETPNPKVISSKILFSKQMNDAIASCAFGIAVDSFQDPNNEFFLRSSKSTNFNETKMAMKFTLAGSAPWLMKLLKIRIVPDDTRLFFEDLVKSVIDTRAKQEIRRPDLIQMMIDARDSTDSNVTLDVPEMTAKAFIFLFGGLDTTSTQLCIITHELALNPDVQESLYSEVAPLLLSSNPITYDILMHSTPYLDAVIRESLRKHPIVPMLERVCLKPYQLPPATPESSPLVIQPGDTIWIPVAGLYNDDKLFPDPESFKPERFIERKRDEELGNWMGEIGFGLGPRQCIGSRFAQMQMKLTIAHLVARYRLGMKDDSSKKFEYARGVFTPVPKGGFWIKVERRES</sequence>
<evidence type="ECO:0000313" key="1">
    <source>
        <dbReference type="EMBL" id="KAJ8667891.1"/>
    </source>
</evidence>
<organism evidence="1 2">
    <name type="scientific">Eretmocerus hayati</name>
    <dbReference type="NCBI Taxonomy" id="131215"/>
    <lineage>
        <taxon>Eukaryota</taxon>
        <taxon>Metazoa</taxon>
        <taxon>Ecdysozoa</taxon>
        <taxon>Arthropoda</taxon>
        <taxon>Hexapoda</taxon>
        <taxon>Insecta</taxon>
        <taxon>Pterygota</taxon>
        <taxon>Neoptera</taxon>
        <taxon>Endopterygota</taxon>
        <taxon>Hymenoptera</taxon>
        <taxon>Apocrita</taxon>
        <taxon>Proctotrupomorpha</taxon>
        <taxon>Chalcidoidea</taxon>
        <taxon>Aphelinidae</taxon>
        <taxon>Aphelininae</taxon>
        <taxon>Eretmocerus</taxon>
    </lineage>
</organism>
<keyword evidence="2" id="KW-1185">Reference proteome</keyword>
<gene>
    <name evidence="1" type="ORF">QAD02_009554</name>
</gene>
<comment type="caution">
    <text evidence="1">The sequence shown here is derived from an EMBL/GenBank/DDBJ whole genome shotgun (WGS) entry which is preliminary data.</text>
</comment>
<name>A0ACC2NAF2_9HYME</name>